<dbReference type="InterPro" id="IPR016185">
    <property type="entry name" value="PreATP-grasp_dom_sf"/>
</dbReference>
<dbReference type="Gene3D" id="3.30.1490.20">
    <property type="entry name" value="ATP-grasp fold, A domain"/>
    <property type="match status" value="1"/>
</dbReference>
<dbReference type="GO" id="GO:0005737">
    <property type="term" value="C:cytoplasm"/>
    <property type="evidence" value="ECO:0007669"/>
    <property type="project" value="UniProtKB-SubCell"/>
</dbReference>
<comment type="function">
    <text evidence="10">Cell wall formation.</text>
</comment>
<keyword evidence="8 10" id="KW-0573">Peptidoglycan synthesis</keyword>
<dbReference type="NCBIfam" id="TIGR01205">
    <property type="entry name" value="D_ala_D_alaTIGR"/>
    <property type="match status" value="1"/>
</dbReference>
<comment type="catalytic activity">
    <reaction evidence="10">
        <text>2 D-alanine + ATP = D-alanyl-D-alanine + ADP + phosphate + H(+)</text>
        <dbReference type="Rhea" id="RHEA:11224"/>
        <dbReference type="ChEBI" id="CHEBI:15378"/>
        <dbReference type="ChEBI" id="CHEBI:30616"/>
        <dbReference type="ChEBI" id="CHEBI:43474"/>
        <dbReference type="ChEBI" id="CHEBI:57416"/>
        <dbReference type="ChEBI" id="CHEBI:57822"/>
        <dbReference type="ChEBI" id="CHEBI:456216"/>
        <dbReference type="EC" id="6.3.2.4"/>
    </reaction>
</comment>
<evidence type="ECO:0000256" key="11">
    <source>
        <dbReference type="PIRSR" id="PIRSR039102-1"/>
    </source>
</evidence>
<evidence type="ECO:0000256" key="6">
    <source>
        <dbReference type="ARBA" id="ARBA00022840"/>
    </source>
</evidence>
<evidence type="ECO:0000256" key="12">
    <source>
        <dbReference type="PIRSR" id="PIRSR039102-3"/>
    </source>
</evidence>
<feature type="binding site" evidence="12">
    <location>
        <position position="263"/>
    </location>
    <ligand>
        <name>Mg(2+)</name>
        <dbReference type="ChEBI" id="CHEBI:18420"/>
        <label>2</label>
    </ligand>
</feature>
<evidence type="ECO:0000256" key="4">
    <source>
        <dbReference type="ARBA" id="ARBA00022598"/>
    </source>
</evidence>
<dbReference type="InterPro" id="IPR013815">
    <property type="entry name" value="ATP_grasp_subdomain_1"/>
</dbReference>
<dbReference type="Proteomes" id="UP000266287">
    <property type="component" value="Unassembled WGS sequence"/>
</dbReference>
<keyword evidence="6 13" id="KW-0067">ATP-binding</keyword>
<keyword evidence="12" id="KW-0460">Magnesium</keyword>
<dbReference type="InterPro" id="IPR011127">
    <property type="entry name" value="Dala_Dala_lig_N"/>
</dbReference>
<dbReference type="NCBIfam" id="NF002378">
    <property type="entry name" value="PRK01372.1"/>
    <property type="match status" value="1"/>
</dbReference>
<keyword evidence="7 10" id="KW-0133">Cell shape</keyword>
<evidence type="ECO:0000256" key="2">
    <source>
        <dbReference type="ARBA" id="ARBA00010871"/>
    </source>
</evidence>
<comment type="similarity">
    <text evidence="2 10">Belongs to the D-alanine--D-alanine ligase family.</text>
</comment>
<dbReference type="GO" id="GO:0005524">
    <property type="term" value="F:ATP binding"/>
    <property type="evidence" value="ECO:0007669"/>
    <property type="project" value="UniProtKB-UniRule"/>
</dbReference>
<evidence type="ECO:0000256" key="1">
    <source>
        <dbReference type="ARBA" id="ARBA00004496"/>
    </source>
</evidence>
<dbReference type="Pfam" id="PF01820">
    <property type="entry name" value="Dala_Dala_lig_N"/>
    <property type="match status" value="1"/>
</dbReference>
<feature type="binding site" evidence="12">
    <location>
        <position position="261"/>
    </location>
    <ligand>
        <name>Mg(2+)</name>
        <dbReference type="ChEBI" id="CHEBI:18420"/>
        <label>2</label>
    </ligand>
</feature>
<dbReference type="PANTHER" id="PTHR23132:SF23">
    <property type="entry name" value="D-ALANINE--D-ALANINE LIGASE B"/>
    <property type="match status" value="1"/>
</dbReference>
<dbReference type="PROSITE" id="PS50975">
    <property type="entry name" value="ATP_GRASP"/>
    <property type="match status" value="1"/>
</dbReference>
<evidence type="ECO:0000313" key="15">
    <source>
        <dbReference type="EMBL" id="RIH99756.1"/>
    </source>
</evidence>
<evidence type="ECO:0000256" key="8">
    <source>
        <dbReference type="ARBA" id="ARBA00022984"/>
    </source>
</evidence>
<keyword evidence="4 10" id="KW-0436">Ligase</keyword>
<feature type="active site" evidence="11">
    <location>
        <position position="142"/>
    </location>
</feature>
<dbReference type="HAMAP" id="MF_00047">
    <property type="entry name" value="Dala_Dala_lig"/>
    <property type="match status" value="1"/>
</dbReference>
<comment type="cofactor">
    <cofactor evidence="12">
        <name>Mg(2+)</name>
        <dbReference type="ChEBI" id="CHEBI:18420"/>
    </cofactor>
    <cofactor evidence="12">
        <name>Mn(2+)</name>
        <dbReference type="ChEBI" id="CHEBI:29035"/>
    </cofactor>
    <text evidence="12">Binds 2 magnesium or manganese ions per subunit.</text>
</comment>
<protein>
    <recommendedName>
        <fullName evidence="10">D-alanine--D-alanine ligase</fullName>
        <ecNumber evidence="10">6.3.2.4</ecNumber>
    </recommendedName>
    <alternativeName>
        <fullName evidence="10">D-Ala-D-Ala ligase</fullName>
    </alternativeName>
    <alternativeName>
        <fullName evidence="10">D-alanylalanine synthetase</fullName>
    </alternativeName>
</protein>
<dbReference type="GO" id="GO:0008716">
    <property type="term" value="F:D-alanine-D-alanine ligase activity"/>
    <property type="evidence" value="ECO:0007669"/>
    <property type="project" value="UniProtKB-UniRule"/>
</dbReference>
<keyword evidence="12" id="KW-0479">Metal-binding</keyword>
<dbReference type="PIRSF" id="PIRSF039102">
    <property type="entry name" value="Ddl/VanB"/>
    <property type="match status" value="1"/>
</dbReference>
<dbReference type="InterPro" id="IPR011095">
    <property type="entry name" value="Dala_Dala_lig_C"/>
</dbReference>
<sequence length="318" mass="34918">MMRVAVLMGGKSSEREISLRSGKAVIHALMKKGMEVISLDAADNWNRAIKKKDIDVAFIALHGKYGEDGVVQSLLEKLNIPYTGSGVEASRVAFDKVCAKEIFLKENIPTPDFYILNGTNGSRVKGWHMEVPLVVKPARGGSAIGISIVKEEKEFQPALEKAIKYDSRVLIERYVKGKEITVGILNGTALPVVEIRSKRDFFDFEAKYTAELHEFIIPAPLEEEIYHRVQEISLQSHSVLGCSGFSRVDLILSGGETYVLEVNTIPGLTDVSLFPAAAEAAGIDFPELCQKIIEIALRGTKTVHGGSGIESQKSEFRV</sequence>
<evidence type="ECO:0000313" key="16">
    <source>
        <dbReference type="Proteomes" id="UP000266287"/>
    </source>
</evidence>
<evidence type="ECO:0000256" key="9">
    <source>
        <dbReference type="ARBA" id="ARBA00023316"/>
    </source>
</evidence>
<dbReference type="SUPFAM" id="SSF56059">
    <property type="entry name" value="Glutathione synthetase ATP-binding domain-like"/>
    <property type="match status" value="1"/>
</dbReference>
<comment type="subcellular location">
    <subcellularLocation>
        <location evidence="1 10">Cytoplasm</location>
    </subcellularLocation>
</comment>
<dbReference type="Pfam" id="PF07478">
    <property type="entry name" value="Dala_Dala_lig_C"/>
    <property type="match status" value="1"/>
</dbReference>
<dbReference type="EMBL" id="NDHY01000013">
    <property type="protein sequence ID" value="RIH99756.1"/>
    <property type="molecule type" value="Genomic_DNA"/>
</dbReference>
<keyword evidence="3 10" id="KW-0963">Cytoplasm</keyword>
<keyword evidence="9 10" id="KW-0961">Cell wall biogenesis/degradation</keyword>
<organism evidence="15 16">
    <name type="scientific">candidate division NPL-UPA2 bacterium Unc8</name>
    <dbReference type="NCBI Taxonomy" id="1980939"/>
    <lineage>
        <taxon>Bacteria</taxon>
    </lineage>
</organism>
<evidence type="ECO:0000259" key="14">
    <source>
        <dbReference type="PROSITE" id="PS50975"/>
    </source>
</evidence>
<keyword evidence="12" id="KW-0464">Manganese</keyword>
<dbReference type="PROSITE" id="PS00844">
    <property type="entry name" value="DALA_DALA_LIGASE_2"/>
    <property type="match status" value="1"/>
</dbReference>
<dbReference type="InterPro" id="IPR005905">
    <property type="entry name" value="D_ala_D_ala"/>
</dbReference>
<dbReference type="PROSITE" id="PS00843">
    <property type="entry name" value="DALA_DALA_LIGASE_1"/>
    <property type="match status" value="1"/>
</dbReference>
<dbReference type="InterPro" id="IPR000291">
    <property type="entry name" value="D-Ala_lig_Van_CS"/>
</dbReference>
<dbReference type="Gene3D" id="3.30.470.20">
    <property type="entry name" value="ATP-grasp fold, B domain"/>
    <property type="match status" value="1"/>
</dbReference>
<comment type="caution">
    <text evidence="15">The sequence shown here is derived from an EMBL/GenBank/DDBJ whole genome shotgun (WGS) entry which is preliminary data.</text>
</comment>
<feature type="domain" description="ATP-grasp" evidence="14">
    <location>
        <begin position="100"/>
        <end position="294"/>
    </location>
</feature>
<dbReference type="EC" id="6.3.2.4" evidence="10"/>
<dbReference type="PANTHER" id="PTHR23132">
    <property type="entry name" value="D-ALANINE--D-ALANINE LIGASE"/>
    <property type="match status" value="1"/>
</dbReference>
<dbReference type="GO" id="GO:0071555">
    <property type="term" value="P:cell wall organization"/>
    <property type="evidence" value="ECO:0007669"/>
    <property type="project" value="UniProtKB-KW"/>
</dbReference>
<evidence type="ECO:0000256" key="13">
    <source>
        <dbReference type="PROSITE-ProRule" id="PRU00409"/>
    </source>
</evidence>
<dbReference type="GO" id="GO:0008360">
    <property type="term" value="P:regulation of cell shape"/>
    <property type="evidence" value="ECO:0007669"/>
    <property type="project" value="UniProtKB-KW"/>
</dbReference>
<evidence type="ECO:0000256" key="5">
    <source>
        <dbReference type="ARBA" id="ARBA00022741"/>
    </source>
</evidence>
<reference evidence="15 16" key="1">
    <citation type="submission" date="2018-08" db="EMBL/GenBank/DDBJ databases">
        <title>Draft genome of candidate division NPL-UPA2 bacterium Unc8 that adapted to ultra-basic serpentinizing groundwater.</title>
        <authorList>
            <person name="Ishii S."/>
            <person name="Suzuki S."/>
            <person name="Nealson K.H."/>
        </authorList>
    </citation>
    <scope>NUCLEOTIDE SEQUENCE [LARGE SCALE GENOMIC DNA]</scope>
    <source>
        <strain evidence="15">Unc8</strain>
    </source>
</reference>
<dbReference type="UniPathway" id="UPA00219"/>
<proteinExistence type="inferred from homology"/>
<dbReference type="GO" id="GO:0009252">
    <property type="term" value="P:peptidoglycan biosynthetic process"/>
    <property type="evidence" value="ECO:0007669"/>
    <property type="project" value="UniProtKB-UniRule"/>
</dbReference>
<dbReference type="SUPFAM" id="SSF52440">
    <property type="entry name" value="PreATP-grasp domain"/>
    <property type="match status" value="1"/>
</dbReference>
<dbReference type="AlphaFoldDB" id="A0A399FUX8"/>
<keyword evidence="5 13" id="KW-0547">Nucleotide-binding</keyword>
<evidence type="ECO:0000256" key="7">
    <source>
        <dbReference type="ARBA" id="ARBA00022960"/>
    </source>
</evidence>
<name>A0A399FUX8_UNCN2</name>
<gene>
    <name evidence="10" type="primary">ddl</name>
    <name evidence="15" type="ORF">B9J77_04680</name>
</gene>
<comment type="pathway">
    <text evidence="10">Cell wall biogenesis; peptidoglycan biosynthesis.</text>
</comment>
<feature type="binding site" evidence="12">
    <location>
        <position position="249"/>
    </location>
    <ligand>
        <name>Mg(2+)</name>
        <dbReference type="ChEBI" id="CHEBI:18420"/>
        <label>1</label>
    </ligand>
</feature>
<dbReference type="InterPro" id="IPR011761">
    <property type="entry name" value="ATP-grasp"/>
</dbReference>
<dbReference type="Gene3D" id="3.40.50.20">
    <property type="match status" value="1"/>
</dbReference>
<feature type="active site" evidence="11">
    <location>
        <position position="14"/>
    </location>
</feature>
<feature type="binding site" evidence="12">
    <location>
        <position position="261"/>
    </location>
    <ligand>
        <name>Mg(2+)</name>
        <dbReference type="ChEBI" id="CHEBI:18420"/>
        <label>1</label>
    </ligand>
</feature>
<evidence type="ECO:0000256" key="10">
    <source>
        <dbReference type="HAMAP-Rule" id="MF_00047"/>
    </source>
</evidence>
<accession>A0A399FUX8</accession>
<evidence type="ECO:0000256" key="3">
    <source>
        <dbReference type="ARBA" id="ARBA00022490"/>
    </source>
</evidence>
<feature type="active site" evidence="11">
    <location>
        <position position="272"/>
    </location>
</feature>
<dbReference type="GO" id="GO:0046872">
    <property type="term" value="F:metal ion binding"/>
    <property type="evidence" value="ECO:0007669"/>
    <property type="project" value="UniProtKB-KW"/>
</dbReference>